<keyword evidence="1" id="KW-0812">Transmembrane</keyword>
<evidence type="ECO:0000313" key="3">
    <source>
        <dbReference type="Proteomes" id="UP001596492"/>
    </source>
</evidence>
<keyword evidence="1" id="KW-0472">Membrane</keyword>
<comment type="caution">
    <text evidence="2">The sequence shown here is derived from an EMBL/GenBank/DDBJ whole genome shotgun (WGS) entry which is preliminary data.</text>
</comment>
<accession>A0ABW2IMF0</accession>
<sequence length="396" mass="43302">MLTPLLAARTVSETFSRHGMDFDVSAASVAATRDTIDRRFESLMAGQESRKATWSRLVSEQVRGGYLKTARGLLLAAPSMLDAQNSAALLASVDVQGLAGDDAIEAAALNYLDEDVRYAYEHAVSPLRAMWRAAIAQPEAGASPEEAETSENLPPSAGLNVLGDERDLAMQAARWVRGQNIDTFAFALSGVGLSALGDSERAGASIVRAADKAGKLNPDLKRHIERRLFNVAPPERLKRDLTVRFSGALGIAAQGDVVLDIIRGDIDQRELADFEEQLRFIREISLKTSAPATIRILSYARNDLDLQRARLLTEAGGDKALALMAMEGATALTAAQTPVRWTTRLRVMLSFLVGMGLSLLWLTADTFIRSMRRGRSVRRSAVYGLDEREWDYDKRP</sequence>
<protein>
    <submittedName>
        <fullName evidence="2">Uncharacterized protein</fullName>
    </submittedName>
</protein>
<name>A0ABW2IMF0_9PROT</name>
<evidence type="ECO:0000256" key="1">
    <source>
        <dbReference type="SAM" id="Phobius"/>
    </source>
</evidence>
<keyword evidence="1" id="KW-1133">Transmembrane helix</keyword>
<gene>
    <name evidence="2" type="ORF">ACFQS8_10810</name>
</gene>
<organism evidence="2 3">
    <name type="scientific">Hirschia litorea</name>
    <dbReference type="NCBI Taxonomy" id="1199156"/>
    <lineage>
        <taxon>Bacteria</taxon>
        <taxon>Pseudomonadati</taxon>
        <taxon>Pseudomonadota</taxon>
        <taxon>Alphaproteobacteria</taxon>
        <taxon>Hyphomonadales</taxon>
        <taxon>Hyphomonadaceae</taxon>
        <taxon>Hirschia</taxon>
    </lineage>
</organism>
<dbReference type="RefSeq" id="WP_382167347.1">
    <property type="nucleotide sequence ID" value="NZ_JBHTBR010000005.1"/>
</dbReference>
<feature type="transmembrane region" description="Helical" evidence="1">
    <location>
        <begin position="347"/>
        <end position="368"/>
    </location>
</feature>
<proteinExistence type="predicted"/>
<dbReference type="Proteomes" id="UP001596492">
    <property type="component" value="Unassembled WGS sequence"/>
</dbReference>
<dbReference type="EMBL" id="JBHTBR010000005">
    <property type="protein sequence ID" value="MFC7292107.1"/>
    <property type="molecule type" value="Genomic_DNA"/>
</dbReference>
<keyword evidence="3" id="KW-1185">Reference proteome</keyword>
<evidence type="ECO:0000313" key="2">
    <source>
        <dbReference type="EMBL" id="MFC7292107.1"/>
    </source>
</evidence>
<reference evidence="3" key="1">
    <citation type="journal article" date="2019" name="Int. J. Syst. Evol. Microbiol.">
        <title>The Global Catalogue of Microorganisms (GCM) 10K type strain sequencing project: providing services to taxonomists for standard genome sequencing and annotation.</title>
        <authorList>
            <consortium name="The Broad Institute Genomics Platform"/>
            <consortium name="The Broad Institute Genome Sequencing Center for Infectious Disease"/>
            <person name="Wu L."/>
            <person name="Ma J."/>
        </authorList>
    </citation>
    <scope>NUCLEOTIDE SEQUENCE [LARGE SCALE GENOMIC DNA]</scope>
    <source>
        <strain evidence="3">CCUG 51308</strain>
    </source>
</reference>